<accession>A0ABP0L0N9</accession>
<dbReference type="EMBL" id="CAXAMN010010557">
    <property type="protein sequence ID" value="CAK9032030.1"/>
    <property type="molecule type" value="Genomic_DNA"/>
</dbReference>
<evidence type="ECO:0000313" key="3">
    <source>
        <dbReference type="Proteomes" id="UP001642484"/>
    </source>
</evidence>
<sequence length="104" mass="11222">MASWMQSSSLAVARRRMCLLRTQLVVLVTMSAGVLLGLATRVSCDPARTELLRLAGLVRAELWDVALRCLEAVAIIVLTFLVSHFLLLAAIWSFILAVGLGPGS</sequence>
<protein>
    <submittedName>
        <fullName evidence="2">Uncharacterized protein</fullName>
    </submittedName>
</protein>
<evidence type="ECO:0000313" key="2">
    <source>
        <dbReference type="EMBL" id="CAK9032030.1"/>
    </source>
</evidence>
<keyword evidence="1" id="KW-0472">Membrane</keyword>
<organism evidence="2 3">
    <name type="scientific">Durusdinium trenchii</name>
    <dbReference type="NCBI Taxonomy" id="1381693"/>
    <lineage>
        <taxon>Eukaryota</taxon>
        <taxon>Sar</taxon>
        <taxon>Alveolata</taxon>
        <taxon>Dinophyceae</taxon>
        <taxon>Suessiales</taxon>
        <taxon>Symbiodiniaceae</taxon>
        <taxon>Durusdinium</taxon>
    </lineage>
</organism>
<proteinExistence type="predicted"/>
<comment type="caution">
    <text evidence="2">The sequence shown here is derived from an EMBL/GenBank/DDBJ whole genome shotgun (WGS) entry which is preliminary data.</text>
</comment>
<reference evidence="2 3" key="1">
    <citation type="submission" date="2024-02" db="EMBL/GenBank/DDBJ databases">
        <authorList>
            <person name="Chen Y."/>
            <person name="Shah S."/>
            <person name="Dougan E. K."/>
            <person name="Thang M."/>
            <person name="Chan C."/>
        </authorList>
    </citation>
    <scope>NUCLEOTIDE SEQUENCE [LARGE SCALE GENOMIC DNA]</scope>
</reference>
<keyword evidence="3" id="KW-1185">Reference proteome</keyword>
<keyword evidence="1" id="KW-0812">Transmembrane</keyword>
<dbReference type="Proteomes" id="UP001642484">
    <property type="component" value="Unassembled WGS sequence"/>
</dbReference>
<keyword evidence="1" id="KW-1133">Transmembrane helix</keyword>
<feature type="transmembrane region" description="Helical" evidence="1">
    <location>
        <begin position="72"/>
        <end position="100"/>
    </location>
</feature>
<name>A0ABP0L0N9_9DINO</name>
<evidence type="ECO:0000256" key="1">
    <source>
        <dbReference type="SAM" id="Phobius"/>
    </source>
</evidence>
<gene>
    <name evidence="2" type="ORF">CCMP2556_LOCUS18520</name>
</gene>